<accession>A0ABT9MBZ5</accession>
<protein>
    <submittedName>
        <fullName evidence="6">ABC-2 type transport system ATP-binding protein</fullName>
    </submittedName>
</protein>
<proteinExistence type="inferred from homology"/>
<dbReference type="InterPro" id="IPR017871">
    <property type="entry name" value="ABC_transporter-like_CS"/>
</dbReference>
<keyword evidence="3" id="KW-0547">Nucleotide-binding</keyword>
<dbReference type="GO" id="GO:0005524">
    <property type="term" value="F:ATP binding"/>
    <property type="evidence" value="ECO:0007669"/>
    <property type="project" value="UniProtKB-KW"/>
</dbReference>
<dbReference type="InterPro" id="IPR027417">
    <property type="entry name" value="P-loop_NTPase"/>
</dbReference>
<evidence type="ECO:0000313" key="6">
    <source>
        <dbReference type="EMBL" id="MDP9764107.1"/>
    </source>
</evidence>
<evidence type="ECO:0000259" key="5">
    <source>
        <dbReference type="PROSITE" id="PS50893"/>
    </source>
</evidence>
<comment type="similarity">
    <text evidence="1">Belongs to the ABC transporter superfamily.</text>
</comment>
<dbReference type="InterPro" id="IPR003593">
    <property type="entry name" value="AAA+_ATPase"/>
</dbReference>
<dbReference type="Proteomes" id="UP001232163">
    <property type="component" value="Unassembled WGS sequence"/>
</dbReference>
<dbReference type="PANTHER" id="PTHR43335">
    <property type="entry name" value="ABC TRANSPORTER, ATP-BINDING PROTEIN"/>
    <property type="match status" value="1"/>
</dbReference>
<sequence length="232" mass="25794">MTDLSLPAGMIDVRGLTQAYGDKRVLDDVSLSVAEHERCALVGRNGAGKSTLIHSLLGLLPVRQGRVTLRGIPAQQHAWKKHVAYLPEKFQLYPNMTGTENLHFFSQVTGHALNEDRADEVLHAVHLQDDRDRLTGTYSKGMLQRLGLALMLYYDTEIIVLDEPTSGLDPIGREEILGIIRGLRGKTILMASHHFDEIRQVCTHVALLEGGQITKFTLADFTDQYFKGAAHL</sequence>
<evidence type="ECO:0000313" key="7">
    <source>
        <dbReference type="Proteomes" id="UP001232163"/>
    </source>
</evidence>
<keyword evidence="4 6" id="KW-0067">ATP-binding</keyword>
<comment type="caution">
    <text evidence="6">The sequence shown here is derived from an EMBL/GenBank/DDBJ whole genome shotgun (WGS) entry which is preliminary data.</text>
</comment>
<dbReference type="Gene3D" id="3.40.50.300">
    <property type="entry name" value="P-loop containing nucleotide triphosphate hydrolases"/>
    <property type="match status" value="1"/>
</dbReference>
<gene>
    <name evidence="6" type="ORF">QO006_001532</name>
</gene>
<evidence type="ECO:0000256" key="4">
    <source>
        <dbReference type="ARBA" id="ARBA00022840"/>
    </source>
</evidence>
<dbReference type="CDD" id="cd03230">
    <property type="entry name" value="ABC_DR_subfamily_A"/>
    <property type="match status" value="1"/>
</dbReference>
<dbReference type="EMBL" id="JAURUR010000003">
    <property type="protein sequence ID" value="MDP9764107.1"/>
    <property type="molecule type" value="Genomic_DNA"/>
</dbReference>
<reference evidence="6 7" key="1">
    <citation type="submission" date="2023-07" db="EMBL/GenBank/DDBJ databases">
        <title>Genomic Encyclopedia of Type Strains, Phase IV (KMG-IV): sequencing the most valuable type-strain genomes for metagenomic binning, comparative biology and taxonomic classification.</title>
        <authorList>
            <person name="Goeker M."/>
        </authorList>
    </citation>
    <scope>NUCLEOTIDE SEQUENCE [LARGE SCALE GENOMIC DNA]</scope>
    <source>
        <strain evidence="6 7">NIO-1023</strain>
    </source>
</reference>
<dbReference type="RefSeq" id="WP_307465447.1">
    <property type="nucleotide sequence ID" value="NZ_JAURUR010000003.1"/>
</dbReference>
<dbReference type="SUPFAM" id="SSF52540">
    <property type="entry name" value="P-loop containing nucleoside triphosphate hydrolases"/>
    <property type="match status" value="1"/>
</dbReference>
<feature type="domain" description="ABC transporter" evidence="5">
    <location>
        <begin position="11"/>
        <end position="231"/>
    </location>
</feature>
<dbReference type="PANTHER" id="PTHR43335:SF2">
    <property type="entry name" value="ABC TRANSPORTER, ATP-BINDING PROTEIN"/>
    <property type="match status" value="1"/>
</dbReference>
<evidence type="ECO:0000256" key="1">
    <source>
        <dbReference type="ARBA" id="ARBA00005417"/>
    </source>
</evidence>
<keyword evidence="7" id="KW-1185">Reference proteome</keyword>
<organism evidence="6 7">
    <name type="scientific">Deinococcus enclensis</name>
    <dbReference type="NCBI Taxonomy" id="1049582"/>
    <lineage>
        <taxon>Bacteria</taxon>
        <taxon>Thermotogati</taxon>
        <taxon>Deinococcota</taxon>
        <taxon>Deinococci</taxon>
        <taxon>Deinococcales</taxon>
        <taxon>Deinococcaceae</taxon>
        <taxon>Deinococcus</taxon>
    </lineage>
</organism>
<evidence type="ECO:0000256" key="3">
    <source>
        <dbReference type="ARBA" id="ARBA00022741"/>
    </source>
</evidence>
<dbReference type="SMART" id="SM00382">
    <property type="entry name" value="AAA"/>
    <property type="match status" value="1"/>
</dbReference>
<keyword evidence="2" id="KW-0813">Transport</keyword>
<dbReference type="PROSITE" id="PS50893">
    <property type="entry name" value="ABC_TRANSPORTER_2"/>
    <property type="match status" value="1"/>
</dbReference>
<evidence type="ECO:0000256" key="2">
    <source>
        <dbReference type="ARBA" id="ARBA00022448"/>
    </source>
</evidence>
<dbReference type="PROSITE" id="PS00211">
    <property type="entry name" value="ABC_TRANSPORTER_1"/>
    <property type="match status" value="1"/>
</dbReference>
<dbReference type="Pfam" id="PF00005">
    <property type="entry name" value="ABC_tran"/>
    <property type="match status" value="1"/>
</dbReference>
<dbReference type="InterPro" id="IPR003439">
    <property type="entry name" value="ABC_transporter-like_ATP-bd"/>
</dbReference>
<name>A0ABT9MBZ5_9DEIO</name>